<protein>
    <submittedName>
        <fullName evidence="2">Uncharacterized protein</fullName>
    </submittedName>
</protein>
<keyword evidence="1" id="KW-0472">Membrane</keyword>
<keyword evidence="1" id="KW-1133">Transmembrane helix</keyword>
<accession>A0A0P9DQ81</accession>
<keyword evidence="1" id="KW-0812">Transmembrane</keyword>
<feature type="transmembrane region" description="Helical" evidence="1">
    <location>
        <begin position="47"/>
        <end position="64"/>
    </location>
</feature>
<evidence type="ECO:0000256" key="1">
    <source>
        <dbReference type="SAM" id="Phobius"/>
    </source>
</evidence>
<dbReference type="Proteomes" id="UP000050509">
    <property type="component" value="Unassembled WGS sequence"/>
</dbReference>
<proteinExistence type="predicted"/>
<organism evidence="2 3">
    <name type="scientific">Kouleothrix aurantiaca</name>
    <dbReference type="NCBI Taxonomy" id="186479"/>
    <lineage>
        <taxon>Bacteria</taxon>
        <taxon>Bacillati</taxon>
        <taxon>Chloroflexota</taxon>
        <taxon>Chloroflexia</taxon>
        <taxon>Chloroflexales</taxon>
        <taxon>Roseiflexineae</taxon>
        <taxon>Roseiflexaceae</taxon>
        <taxon>Kouleothrix</taxon>
    </lineage>
</organism>
<sequence length="157" mass="16839">MGTQHERVAGTTYFNGYRVGAWATHVASWLTTYWLCEWVGDPKTDEGRVIVGVISIIIEFFVLHKMKKLLFDDSHGNDAVGWAGFAIDSIINAGGLFPKMGRLAAWPPLAALAAIAGLDTTTGAANTGLAFALALGIGVLLSVLPIRLDQMAERHDS</sequence>
<comment type="caution">
    <text evidence="2">The sequence shown here is derived from an EMBL/GenBank/DDBJ whole genome shotgun (WGS) entry which is preliminary data.</text>
</comment>
<dbReference type="EMBL" id="LJCR01000583">
    <property type="protein sequence ID" value="KPV52327.1"/>
    <property type="molecule type" value="Genomic_DNA"/>
</dbReference>
<feature type="transmembrane region" description="Helical" evidence="1">
    <location>
        <begin position="100"/>
        <end position="118"/>
    </location>
</feature>
<reference evidence="2 3" key="1">
    <citation type="submission" date="2015-09" db="EMBL/GenBank/DDBJ databases">
        <title>Draft genome sequence of Kouleothrix aurantiaca JCM 19913.</title>
        <authorList>
            <person name="Hemp J."/>
        </authorList>
    </citation>
    <scope>NUCLEOTIDE SEQUENCE [LARGE SCALE GENOMIC DNA]</scope>
    <source>
        <strain evidence="2 3">COM-B</strain>
    </source>
</reference>
<gene>
    <name evidence="2" type="ORF">SE17_16175</name>
</gene>
<dbReference type="AlphaFoldDB" id="A0A0P9DQ81"/>
<evidence type="ECO:0000313" key="2">
    <source>
        <dbReference type="EMBL" id="KPV52327.1"/>
    </source>
</evidence>
<name>A0A0P9DQ81_9CHLR</name>
<keyword evidence="3" id="KW-1185">Reference proteome</keyword>
<feature type="transmembrane region" description="Helical" evidence="1">
    <location>
        <begin position="124"/>
        <end position="144"/>
    </location>
</feature>
<evidence type="ECO:0000313" key="3">
    <source>
        <dbReference type="Proteomes" id="UP000050509"/>
    </source>
</evidence>